<accession>A0ABW2CYK6</accession>
<sequence>MNPMYLLYAPVAAAFVVFVIYGGLVLPAKEIAESVRDRARGPNPPPPEPSDTSGPQHDAAERAEADPRTAAARRAEVIDLPTPRTSRKAAA</sequence>
<name>A0ABW2CYK6_9ACTN</name>
<dbReference type="EMBL" id="JBHSXS010000049">
    <property type="protein sequence ID" value="MFC6886168.1"/>
    <property type="molecule type" value="Genomic_DNA"/>
</dbReference>
<keyword evidence="4" id="KW-1185">Reference proteome</keyword>
<feature type="compositionally biased region" description="Basic and acidic residues" evidence="1">
    <location>
        <begin position="58"/>
        <end position="77"/>
    </location>
</feature>
<reference evidence="4" key="1">
    <citation type="journal article" date="2019" name="Int. J. Syst. Evol. Microbiol.">
        <title>The Global Catalogue of Microorganisms (GCM) 10K type strain sequencing project: providing services to taxonomists for standard genome sequencing and annotation.</title>
        <authorList>
            <consortium name="The Broad Institute Genomics Platform"/>
            <consortium name="The Broad Institute Genome Sequencing Center for Infectious Disease"/>
            <person name="Wu L."/>
            <person name="Ma J."/>
        </authorList>
    </citation>
    <scope>NUCLEOTIDE SEQUENCE [LARGE SCALE GENOMIC DNA]</scope>
    <source>
        <strain evidence="4">JCM 3369</strain>
    </source>
</reference>
<keyword evidence="2" id="KW-1133">Transmembrane helix</keyword>
<evidence type="ECO:0000256" key="1">
    <source>
        <dbReference type="SAM" id="MobiDB-lite"/>
    </source>
</evidence>
<evidence type="ECO:0000256" key="2">
    <source>
        <dbReference type="SAM" id="Phobius"/>
    </source>
</evidence>
<dbReference type="Proteomes" id="UP001596380">
    <property type="component" value="Unassembled WGS sequence"/>
</dbReference>
<dbReference type="RefSeq" id="WP_378064058.1">
    <property type="nucleotide sequence ID" value="NZ_JBHSXS010000049.1"/>
</dbReference>
<keyword evidence="2" id="KW-0812">Transmembrane</keyword>
<evidence type="ECO:0000313" key="4">
    <source>
        <dbReference type="Proteomes" id="UP001596380"/>
    </source>
</evidence>
<keyword evidence="2" id="KW-0472">Membrane</keyword>
<gene>
    <name evidence="3" type="ORF">ACFQKB_40860</name>
</gene>
<feature type="transmembrane region" description="Helical" evidence="2">
    <location>
        <begin position="6"/>
        <end position="28"/>
    </location>
</feature>
<comment type="caution">
    <text evidence="3">The sequence shown here is derived from an EMBL/GenBank/DDBJ whole genome shotgun (WGS) entry which is preliminary data.</text>
</comment>
<proteinExistence type="predicted"/>
<evidence type="ECO:0000313" key="3">
    <source>
        <dbReference type="EMBL" id="MFC6886168.1"/>
    </source>
</evidence>
<organism evidence="3 4">
    <name type="scientific">Actinomadura yumaensis</name>
    <dbReference type="NCBI Taxonomy" id="111807"/>
    <lineage>
        <taxon>Bacteria</taxon>
        <taxon>Bacillati</taxon>
        <taxon>Actinomycetota</taxon>
        <taxon>Actinomycetes</taxon>
        <taxon>Streptosporangiales</taxon>
        <taxon>Thermomonosporaceae</taxon>
        <taxon>Actinomadura</taxon>
    </lineage>
</organism>
<protein>
    <submittedName>
        <fullName evidence="3">Uncharacterized protein</fullName>
    </submittedName>
</protein>
<feature type="region of interest" description="Disordered" evidence="1">
    <location>
        <begin position="35"/>
        <end position="91"/>
    </location>
</feature>